<accession>A0A9N7U5J6</accession>
<feature type="compositionally biased region" description="Pro residues" evidence="1">
    <location>
        <begin position="27"/>
        <end position="48"/>
    </location>
</feature>
<evidence type="ECO:0000313" key="3">
    <source>
        <dbReference type="Proteomes" id="UP001153269"/>
    </source>
</evidence>
<proteinExistence type="predicted"/>
<reference evidence="2" key="1">
    <citation type="submission" date="2020-03" db="EMBL/GenBank/DDBJ databases">
        <authorList>
            <person name="Weist P."/>
        </authorList>
    </citation>
    <scope>NUCLEOTIDE SEQUENCE</scope>
</reference>
<comment type="caution">
    <text evidence="2">The sequence shown here is derived from an EMBL/GenBank/DDBJ whole genome shotgun (WGS) entry which is preliminary data.</text>
</comment>
<gene>
    <name evidence="2" type="ORF">PLEPLA_LOCUS12332</name>
</gene>
<name>A0A9N7U5J6_PLEPL</name>
<dbReference type="EMBL" id="CADEAL010000729">
    <property type="protein sequence ID" value="CAB1424407.1"/>
    <property type="molecule type" value="Genomic_DNA"/>
</dbReference>
<organism evidence="2 3">
    <name type="scientific">Pleuronectes platessa</name>
    <name type="common">European plaice</name>
    <dbReference type="NCBI Taxonomy" id="8262"/>
    <lineage>
        <taxon>Eukaryota</taxon>
        <taxon>Metazoa</taxon>
        <taxon>Chordata</taxon>
        <taxon>Craniata</taxon>
        <taxon>Vertebrata</taxon>
        <taxon>Euteleostomi</taxon>
        <taxon>Actinopterygii</taxon>
        <taxon>Neopterygii</taxon>
        <taxon>Teleostei</taxon>
        <taxon>Neoteleostei</taxon>
        <taxon>Acanthomorphata</taxon>
        <taxon>Carangaria</taxon>
        <taxon>Pleuronectiformes</taxon>
        <taxon>Pleuronectoidei</taxon>
        <taxon>Pleuronectidae</taxon>
        <taxon>Pleuronectes</taxon>
    </lineage>
</organism>
<feature type="region of interest" description="Disordered" evidence="1">
    <location>
        <begin position="13"/>
        <end position="57"/>
    </location>
</feature>
<protein>
    <submittedName>
        <fullName evidence="2">Uncharacterized protein</fullName>
    </submittedName>
</protein>
<dbReference type="AlphaFoldDB" id="A0A9N7U5J6"/>
<evidence type="ECO:0000256" key="1">
    <source>
        <dbReference type="SAM" id="MobiDB-lite"/>
    </source>
</evidence>
<dbReference type="Proteomes" id="UP001153269">
    <property type="component" value="Unassembled WGS sequence"/>
</dbReference>
<keyword evidence="3" id="KW-1185">Reference proteome</keyword>
<sequence>MCTLSLDDTQILINPNAATAPRDKWKPPPSELPSPPPPTPPSPPPPAADPLSLSTSSHCEGYQSSCTLRGISALYFSISVVDGLVQLQPEMSSPGGVVTSG</sequence>
<evidence type="ECO:0000313" key="2">
    <source>
        <dbReference type="EMBL" id="CAB1424407.1"/>
    </source>
</evidence>